<evidence type="ECO:0000313" key="2">
    <source>
        <dbReference type="EMBL" id="RFN54194.1"/>
    </source>
</evidence>
<dbReference type="GO" id="GO:0004061">
    <property type="term" value="F:arylformamidase activity"/>
    <property type="evidence" value="ECO:0007669"/>
    <property type="project" value="InterPro"/>
</dbReference>
<name>A0A395N263_9HYPO</name>
<dbReference type="Gene3D" id="3.50.30.50">
    <property type="entry name" value="Putative cyclase"/>
    <property type="match status" value="1"/>
</dbReference>
<dbReference type="InterPro" id="IPR037175">
    <property type="entry name" value="KFase_sf"/>
</dbReference>
<evidence type="ECO:0000256" key="1">
    <source>
        <dbReference type="ARBA" id="ARBA00007865"/>
    </source>
</evidence>
<dbReference type="SUPFAM" id="SSF102198">
    <property type="entry name" value="Putative cyclase"/>
    <property type="match status" value="1"/>
</dbReference>
<dbReference type="PANTHER" id="PTHR34861">
    <property type="match status" value="1"/>
</dbReference>
<comment type="caution">
    <text evidence="2">The sequence shown here is derived from an EMBL/GenBank/DDBJ whole genome shotgun (WGS) entry which is preliminary data.</text>
</comment>
<dbReference type="AlphaFoldDB" id="A0A395N263"/>
<keyword evidence="3" id="KW-1185">Reference proteome</keyword>
<dbReference type="Pfam" id="PF04199">
    <property type="entry name" value="Cyclase"/>
    <property type="match status" value="1"/>
</dbReference>
<dbReference type="Proteomes" id="UP000265631">
    <property type="component" value="Unassembled WGS sequence"/>
</dbReference>
<evidence type="ECO:0000313" key="3">
    <source>
        <dbReference type="Proteomes" id="UP000265631"/>
    </source>
</evidence>
<dbReference type="PANTHER" id="PTHR34861:SF11">
    <property type="entry name" value="CYCLASE"/>
    <property type="match status" value="1"/>
</dbReference>
<sequence length="664" mass="75666">MSTSTSPSQDTFPFLELPPKLRQKIYGFCAPIGYRFEIDPTIQEPGEQAYLRDKEYNPGTLTHLVRTSHQINNEAAPLLYRCNTFEIDKEIRHVTLMIECRNPEDPKDPDTIDPMWVGLLGGLSILQIVIQHPTSFYCLNGSLPVVLNDAEWNILLKRRIEVINRLVPEGIEIMVDVDEDDSLTKTVEEAIPNRCTFRELEAGYDAFQRFKDPNRGFDDYSGDEYSDDGVEYLDFRDPDLDDPVLQELTRLTLAALPNIGPNDPDLPDMERKRETRLIGNFLLGAWAVAKTVDSVTSDRVRWLNVTSGVFREPFGDAPHDLHAPPKILAYLTLLYSTTMASQKHPDFDELPLDKSGPQGNAWGRWGPDDQLGTLNHLDDEVVSQAARENIKTGTRLSLNWSMTGASNPKFARKNLELKLINKAPLKHAHDDEWSFNSQCSSQWDGFRHYAYQEEALYYMGRKADEFAASDHPNSIHHVSEKGIAGRAVFIDWYSWAFNAGIQIDGMTSHEIPFDQIIKTLEYQSMSLDSFRAGDIIVIRFGYLAQYENMDSTKREHLNELYKTQKPDNIGLKPSKELLKFLWNTKIAAICGDARSLEVWPCKDLEWHLHEWLLAGWGMPIGELFYLEELSKRCKELGRYTFFMSSSPMNVPGAVASPPNALAFF</sequence>
<dbReference type="GO" id="GO:0019441">
    <property type="term" value="P:L-tryptophan catabolic process to kynurenine"/>
    <property type="evidence" value="ECO:0007669"/>
    <property type="project" value="InterPro"/>
</dbReference>
<reference evidence="2 3" key="1">
    <citation type="journal article" date="2018" name="PLoS Pathog.">
        <title>Evolution of structural diversity of trichothecenes, a family of toxins produced by plant pathogenic and entomopathogenic fungi.</title>
        <authorList>
            <person name="Proctor R.H."/>
            <person name="McCormick S.P."/>
            <person name="Kim H.S."/>
            <person name="Cardoza R.E."/>
            <person name="Stanley A.M."/>
            <person name="Lindo L."/>
            <person name="Kelly A."/>
            <person name="Brown D.W."/>
            <person name="Lee T."/>
            <person name="Vaughan M.M."/>
            <person name="Alexander N.J."/>
            <person name="Busman M."/>
            <person name="Gutierrez S."/>
        </authorList>
    </citation>
    <scope>NUCLEOTIDE SEQUENCE [LARGE SCALE GENOMIC DNA]</scope>
    <source>
        <strain evidence="2 3">NRRL 13405</strain>
    </source>
</reference>
<comment type="similarity">
    <text evidence="1">Belongs to the Cyclase 1 superfamily.</text>
</comment>
<gene>
    <name evidence="2" type="ORF">FIE12Z_1320</name>
</gene>
<accession>A0A395N263</accession>
<protein>
    <submittedName>
        <fullName evidence="2">Uncharacterized protein</fullName>
    </submittedName>
</protein>
<dbReference type="EMBL" id="PXXK01000028">
    <property type="protein sequence ID" value="RFN54194.1"/>
    <property type="molecule type" value="Genomic_DNA"/>
</dbReference>
<dbReference type="InterPro" id="IPR007325">
    <property type="entry name" value="KFase/CYL"/>
</dbReference>
<organism evidence="2 3">
    <name type="scientific">Fusarium flagelliforme</name>
    <dbReference type="NCBI Taxonomy" id="2675880"/>
    <lineage>
        <taxon>Eukaryota</taxon>
        <taxon>Fungi</taxon>
        <taxon>Dikarya</taxon>
        <taxon>Ascomycota</taxon>
        <taxon>Pezizomycotina</taxon>
        <taxon>Sordariomycetes</taxon>
        <taxon>Hypocreomycetidae</taxon>
        <taxon>Hypocreales</taxon>
        <taxon>Nectriaceae</taxon>
        <taxon>Fusarium</taxon>
        <taxon>Fusarium incarnatum-equiseti species complex</taxon>
    </lineage>
</organism>
<proteinExistence type="inferred from homology"/>